<dbReference type="PANTHER" id="PTHR43861">
    <property type="entry name" value="TRANS-ACONITATE 2-METHYLTRANSFERASE-RELATED"/>
    <property type="match status" value="1"/>
</dbReference>
<dbReference type="STRING" id="1434111.MSLAZ_1051"/>
<dbReference type="AlphaFoldDB" id="A0A0E3S529"/>
<dbReference type="GO" id="GO:0032259">
    <property type="term" value="P:methylation"/>
    <property type="evidence" value="ECO:0007669"/>
    <property type="project" value="UniProtKB-KW"/>
</dbReference>
<dbReference type="GO" id="GO:0008168">
    <property type="term" value="F:methyltransferase activity"/>
    <property type="evidence" value="ECO:0007669"/>
    <property type="project" value="UniProtKB-KW"/>
</dbReference>
<evidence type="ECO:0000259" key="2">
    <source>
        <dbReference type="Pfam" id="PF13649"/>
    </source>
</evidence>
<dbReference type="KEGG" id="mls:MSLAZ_1051"/>
<proteinExistence type="predicted"/>
<dbReference type="Gene3D" id="3.40.50.150">
    <property type="entry name" value="Vaccinia Virus protein VP39"/>
    <property type="match status" value="1"/>
</dbReference>
<keyword evidence="1 3" id="KW-0808">Transferase</keyword>
<dbReference type="SUPFAM" id="SSF53335">
    <property type="entry name" value="S-adenosyl-L-methionine-dependent methyltransferases"/>
    <property type="match status" value="1"/>
</dbReference>
<dbReference type="HOGENOM" id="CLU_081790_1_0_2"/>
<name>A0A0E3S529_9EURY</name>
<evidence type="ECO:0000313" key="3">
    <source>
        <dbReference type="EMBL" id="AKB74312.1"/>
    </source>
</evidence>
<dbReference type="PATRIC" id="fig|1434111.4.peg.1345"/>
<organism evidence="3 4">
    <name type="scientific">Methanosarcina lacustris Z-7289</name>
    <dbReference type="NCBI Taxonomy" id="1434111"/>
    <lineage>
        <taxon>Archaea</taxon>
        <taxon>Methanobacteriati</taxon>
        <taxon>Methanobacteriota</taxon>
        <taxon>Stenosarchaea group</taxon>
        <taxon>Methanomicrobia</taxon>
        <taxon>Methanosarcinales</taxon>
        <taxon>Methanosarcinaceae</taxon>
        <taxon>Methanosarcina</taxon>
    </lineage>
</organism>
<dbReference type="Proteomes" id="UP000033072">
    <property type="component" value="Chromosome"/>
</dbReference>
<dbReference type="InterPro" id="IPR029063">
    <property type="entry name" value="SAM-dependent_MTases_sf"/>
</dbReference>
<dbReference type="EMBL" id="CP009515">
    <property type="protein sequence ID" value="AKB74312.1"/>
    <property type="molecule type" value="Genomic_DNA"/>
</dbReference>
<sequence length="229" mass="26310">MSEIQRKFDAISKKYDEQRRKFIPCFDDFYGTTVSVASVDAENPGILDIGAGTGLLSAFLMERYPEASFALIDISEKMLDMAKDRFRNNSNVKYIAADYSTYDFVEKYDMVVSALSIHHLEDIEKKKLYKKSYSILKENGVFINADQVHGETPFIENMNKTTWKQHIESSGLPEEEIMAGYERVKLDKDSSLDQQLDWLKEAGFSDVSCIYKNYQFAVMFGKKPDRNSS</sequence>
<reference evidence="3 4" key="1">
    <citation type="submission" date="2014-07" db="EMBL/GenBank/DDBJ databases">
        <title>Methanogenic archaea and the global carbon cycle.</title>
        <authorList>
            <person name="Henriksen J.R."/>
            <person name="Luke J."/>
            <person name="Reinhart S."/>
            <person name="Benedict M.N."/>
            <person name="Youngblut N.D."/>
            <person name="Metcalf M.E."/>
            <person name="Whitaker R.J."/>
            <person name="Metcalf W.W."/>
        </authorList>
    </citation>
    <scope>NUCLEOTIDE SEQUENCE [LARGE SCALE GENOMIC DNA]</scope>
    <source>
        <strain evidence="3 4">Z-7289</strain>
    </source>
</reference>
<evidence type="ECO:0000256" key="1">
    <source>
        <dbReference type="ARBA" id="ARBA00022679"/>
    </source>
</evidence>
<gene>
    <name evidence="3" type="ORF">MSLAZ_1051</name>
</gene>
<feature type="domain" description="Methyltransferase" evidence="2">
    <location>
        <begin position="46"/>
        <end position="140"/>
    </location>
</feature>
<dbReference type="CDD" id="cd02440">
    <property type="entry name" value="AdoMet_MTases"/>
    <property type="match status" value="1"/>
</dbReference>
<accession>A0A0E3S529</accession>
<dbReference type="GeneID" id="24805770"/>
<dbReference type="OrthoDB" id="57427at2157"/>
<evidence type="ECO:0000313" key="4">
    <source>
        <dbReference type="Proteomes" id="UP000033072"/>
    </source>
</evidence>
<protein>
    <submittedName>
        <fullName evidence="3">Methyltransferase</fullName>
    </submittedName>
</protein>
<keyword evidence="3" id="KW-0489">Methyltransferase</keyword>
<dbReference type="InterPro" id="IPR041698">
    <property type="entry name" value="Methyltransf_25"/>
</dbReference>
<dbReference type="Pfam" id="PF13649">
    <property type="entry name" value="Methyltransf_25"/>
    <property type="match status" value="1"/>
</dbReference>
<dbReference type="Gene3D" id="6.10.140.280">
    <property type="match status" value="1"/>
</dbReference>
<dbReference type="RefSeq" id="WP_048125151.1">
    <property type="nucleotide sequence ID" value="NZ_CP009515.1"/>
</dbReference>
<keyword evidence="4" id="KW-1185">Reference proteome</keyword>